<sequence length="369" mass="40733">MRDADGKSKCFGFVNFENAEDAAKAVEALNGAKIDDKEWYVGKAQKKFEREQELKSRFEQTAKEAVDKYQGVNLYIKNLDDSIDDGKLKEMFSEFGSITSCKVMRDPSGISRGSGFVAFSTPEEASRALTEMNGKMVVSKPLYVAVAQRKEERRARLQPSFRKYGQLQCHHRLLLAGFGYQQQLVPGMRPGGAPMPNFFVPLVQRGQQGQRPGGRCAGPVQQSQQPVTLMQQEMVPRGQMYRYPPGRNVPDVPMPGAGGGMLSVPYDMGGMLPRDAAIPQPMPITALAYALANSTPEQQRTMLGENLYPLVDQLEHEHAAKTEVLHLLESPDALKAKVAEAMDVLRNVQQANSPTDQLASLSLNDNLVS</sequence>
<evidence type="ECO:0000259" key="5">
    <source>
        <dbReference type="PROSITE" id="PS50102"/>
    </source>
</evidence>
<evidence type="ECO:0000313" key="7">
    <source>
        <dbReference type="EMBL" id="KAL2501128.1"/>
    </source>
</evidence>
<dbReference type="AlphaFoldDB" id="A0ABD1SMY9"/>
<accession>A0ABD1SMY9</accession>
<proteinExistence type="inferred from homology"/>
<dbReference type="InterPro" id="IPR002004">
    <property type="entry name" value="PABP_HYD_C"/>
</dbReference>
<evidence type="ECO:0000256" key="1">
    <source>
        <dbReference type="ARBA" id="ARBA00008557"/>
    </source>
</evidence>
<evidence type="ECO:0000259" key="6">
    <source>
        <dbReference type="PROSITE" id="PS51309"/>
    </source>
</evidence>
<evidence type="ECO:0000256" key="2">
    <source>
        <dbReference type="ARBA" id="ARBA00022737"/>
    </source>
</evidence>
<keyword evidence="8" id="KW-1185">Reference proteome</keyword>
<dbReference type="SMART" id="SM00517">
    <property type="entry name" value="PolyA"/>
    <property type="match status" value="1"/>
</dbReference>
<dbReference type="InterPro" id="IPR000504">
    <property type="entry name" value="RRM_dom"/>
</dbReference>
<evidence type="ECO:0000313" key="8">
    <source>
        <dbReference type="Proteomes" id="UP001604277"/>
    </source>
</evidence>
<dbReference type="Pfam" id="PF00658">
    <property type="entry name" value="MLLE"/>
    <property type="match status" value="1"/>
</dbReference>
<dbReference type="Gene3D" id="3.30.70.330">
    <property type="match status" value="2"/>
</dbReference>
<dbReference type="PROSITE" id="PS51309">
    <property type="entry name" value="PABC"/>
    <property type="match status" value="1"/>
</dbReference>
<keyword evidence="2" id="KW-0677">Repeat</keyword>
<dbReference type="SMART" id="SM00360">
    <property type="entry name" value="RRM"/>
    <property type="match status" value="1"/>
</dbReference>
<keyword evidence="3 4" id="KW-0694">RNA-binding</keyword>
<protein>
    <submittedName>
        <fullName evidence="7">Polyadenylate-binding protein 8</fullName>
    </submittedName>
</protein>
<feature type="domain" description="RRM" evidence="5">
    <location>
        <begin position="72"/>
        <end position="149"/>
    </location>
</feature>
<feature type="domain" description="RRM" evidence="5">
    <location>
        <begin position="1"/>
        <end position="46"/>
    </location>
</feature>
<reference evidence="8" key="1">
    <citation type="submission" date="2024-07" db="EMBL/GenBank/DDBJ databases">
        <title>Two chromosome-level genome assemblies of Korean endemic species Abeliophyllum distichum and Forsythia ovata (Oleaceae).</title>
        <authorList>
            <person name="Jang H."/>
        </authorList>
    </citation>
    <scope>NUCLEOTIDE SEQUENCE [LARGE SCALE GENOMIC DNA]</scope>
</reference>
<dbReference type="PANTHER" id="PTHR24012">
    <property type="entry name" value="RNA BINDING PROTEIN"/>
    <property type="match status" value="1"/>
</dbReference>
<dbReference type="Gene3D" id="1.10.1900.10">
    <property type="entry name" value="c-terminal domain of poly(a) binding protein"/>
    <property type="match status" value="1"/>
</dbReference>
<dbReference type="PROSITE" id="PS50102">
    <property type="entry name" value="RRM"/>
    <property type="match status" value="2"/>
</dbReference>
<dbReference type="CDD" id="cd12381">
    <property type="entry name" value="RRM4_I_PABPs"/>
    <property type="match status" value="1"/>
</dbReference>
<dbReference type="GO" id="GO:0003723">
    <property type="term" value="F:RNA binding"/>
    <property type="evidence" value="ECO:0007669"/>
    <property type="project" value="UniProtKB-UniRule"/>
</dbReference>
<gene>
    <name evidence="7" type="ORF">Fot_34976</name>
</gene>
<dbReference type="SUPFAM" id="SSF63570">
    <property type="entry name" value="PABC (PABP) domain"/>
    <property type="match status" value="1"/>
</dbReference>
<dbReference type="SUPFAM" id="SSF54928">
    <property type="entry name" value="RNA-binding domain, RBD"/>
    <property type="match status" value="1"/>
</dbReference>
<evidence type="ECO:0000256" key="3">
    <source>
        <dbReference type="ARBA" id="ARBA00022884"/>
    </source>
</evidence>
<dbReference type="InterPro" id="IPR035979">
    <property type="entry name" value="RBD_domain_sf"/>
</dbReference>
<dbReference type="FunFam" id="3.30.70.330:FF:000217">
    <property type="entry name" value="Polyadenylate-binding protein"/>
    <property type="match status" value="1"/>
</dbReference>
<dbReference type="EMBL" id="JBFOLJ010000010">
    <property type="protein sequence ID" value="KAL2501128.1"/>
    <property type="molecule type" value="Genomic_DNA"/>
</dbReference>
<feature type="domain" description="PABC" evidence="6">
    <location>
        <begin position="283"/>
        <end position="350"/>
    </location>
</feature>
<dbReference type="InterPro" id="IPR012677">
    <property type="entry name" value="Nucleotide-bd_a/b_plait_sf"/>
</dbReference>
<organism evidence="7 8">
    <name type="scientific">Forsythia ovata</name>
    <dbReference type="NCBI Taxonomy" id="205694"/>
    <lineage>
        <taxon>Eukaryota</taxon>
        <taxon>Viridiplantae</taxon>
        <taxon>Streptophyta</taxon>
        <taxon>Embryophyta</taxon>
        <taxon>Tracheophyta</taxon>
        <taxon>Spermatophyta</taxon>
        <taxon>Magnoliopsida</taxon>
        <taxon>eudicotyledons</taxon>
        <taxon>Gunneridae</taxon>
        <taxon>Pentapetalae</taxon>
        <taxon>asterids</taxon>
        <taxon>lamiids</taxon>
        <taxon>Lamiales</taxon>
        <taxon>Oleaceae</taxon>
        <taxon>Forsythieae</taxon>
        <taxon>Forsythia</taxon>
    </lineage>
</organism>
<evidence type="ECO:0000256" key="4">
    <source>
        <dbReference type="PROSITE-ProRule" id="PRU00176"/>
    </source>
</evidence>
<name>A0ABD1SMY9_9LAMI</name>
<comment type="caution">
    <text evidence="7">The sequence shown here is derived from an EMBL/GenBank/DDBJ whole genome shotgun (WGS) entry which is preliminary data.</text>
</comment>
<comment type="similarity">
    <text evidence="1">Belongs to the polyadenylate-binding protein type-1 family.</text>
</comment>
<dbReference type="InterPro" id="IPR036053">
    <property type="entry name" value="PABP-dom"/>
</dbReference>
<dbReference type="Pfam" id="PF00076">
    <property type="entry name" value="RRM_1"/>
    <property type="match status" value="2"/>
</dbReference>
<dbReference type="Proteomes" id="UP001604277">
    <property type="component" value="Unassembled WGS sequence"/>
</dbReference>